<reference evidence="1 2" key="1">
    <citation type="submission" date="2014-03" db="EMBL/GenBank/DDBJ databases">
        <title>Draft genome of the hookworm Oesophagostomum dentatum.</title>
        <authorList>
            <person name="Mitreva M."/>
        </authorList>
    </citation>
    <scope>NUCLEOTIDE SEQUENCE [LARGE SCALE GENOMIC DNA]</scope>
    <source>
        <strain evidence="1 2">OD-Hann</strain>
    </source>
</reference>
<accession>A0A0B1SYB4</accession>
<evidence type="ECO:0008006" key="3">
    <source>
        <dbReference type="Google" id="ProtNLM"/>
    </source>
</evidence>
<sequence length="214" mass="24835">MITTLTYVMQNWESLGNEFLRIFQKYPYFLAAIKGIRNGIVYGTRVRLPHALVMVFLFGDQPFLEKITTILRLTRMHAISLAKFTCCFRLLKELLMRLDGVEGDIPREWHSLIAAGIVGYFVFGENNQVNSQINMYLLSRITIGIVKLLVQKGALPMPNFPVYPLYAAFCWAASLWLFEHYPEVLQGSLVQSMTYLHKDINHWTDFRSFMVKNK</sequence>
<evidence type="ECO:0000313" key="1">
    <source>
        <dbReference type="EMBL" id="KHJ90288.1"/>
    </source>
</evidence>
<dbReference type="OrthoDB" id="39659at2759"/>
<dbReference type="PANTHER" id="PTHR15460:SF3">
    <property type="entry name" value="PEROXISOMAL MEMBRANE PROTEIN 4"/>
    <property type="match status" value="1"/>
</dbReference>
<gene>
    <name evidence="1" type="ORF">OESDEN_09868</name>
</gene>
<organism evidence="1 2">
    <name type="scientific">Oesophagostomum dentatum</name>
    <name type="common">Nodular worm</name>
    <dbReference type="NCBI Taxonomy" id="61180"/>
    <lineage>
        <taxon>Eukaryota</taxon>
        <taxon>Metazoa</taxon>
        <taxon>Ecdysozoa</taxon>
        <taxon>Nematoda</taxon>
        <taxon>Chromadorea</taxon>
        <taxon>Rhabditida</taxon>
        <taxon>Rhabditina</taxon>
        <taxon>Rhabditomorpha</taxon>
        <taxon>Strongyloidea</taxon>
        <taxon>Strongylidae</taxon>
        <taxon>Oesophagostomum</taxon>
    </lineage>
</organism>
<name>A0A0B1SYB4_OESDE</name>
<dbReference type="InterPro" id="IPR019531">
    <property type="entry name" value="Pmp4"/>
</dbReference>
<evidence type="ECO:0000313" key="2">
    <source>
        <dbReference type="Proteomes" id="UP000053660"/>
    </source>
</evidence>
<dbReference type="PIRSF" id="PIRSF013674">
    <property type="entry name" value="PXMP4"/>
    <property type="match status" value="1"/>
</dbReference>
<dbReference type="EMBL" id="KN553184">
    <property type="protein sequence ID" value="KHJ90288.1"/>
    <property type="molecule type" value="Genomic_DNA"/>
</dbReference>
<proteinExistence type="predicted"/>
<dbReference type="AlphaFoldDB" id="A0A0B1SYB4"/>
<keyword evidence="2" id="KW-1185">Reference proteome</keyword>
<dbReference type="PANTHER" id="PTHR15460">
    <property type="entry name" value="PEROXISOMAL MEMBRANE PROTEIN 4"/>
    <property type="match status" value="1"/>
</dbReference>
<dbReference type="Proteomes" id="UP000053660">
    <property type="component" value="Unassembled WGS sequence"/>
</dbReference>
<dbReference type="GO" id="GO:0005778">
    <property type="term" value="C:peroxisomal membrane"/>
    <property type="evidence" value="ECO:0007669"/>
    <property type="project" value="TreeGrafter"/>
</dbReference>
<protein>
    <recommendedName>
        <fullName evidence="3">Peroxisomal membrane protein 4</fullName>
    </recommendedName>
</protein>